<dbReference type="EMBL" id="JADBGQ010000001">
    <property type="protein sequence ID" value="KAG5412574.1"/>
    <property type="molecule type" value="Genomic_DNA"/>
</dbReference>
<proteinExistence type="predicted"/>
<organism evidence="4 5">
    <name type="scientific">Brassica rapa subsp. trilocularis</name>
    <dbReference type="NCBI Taxonomy" id="1813537"/>
    <lineage>
        <taxon>Eukaryota</taxon>
        <taxon>Viridiplantae</taxon>
        <taxon>Streptophyta</taxon>
        <taxon>Embryophyta</taxon>
        <taxon>Tracheophyta</taxon>
        <taxon>Spermatophyta</taxon>
        <taxon>Magnoliopsida</taxon>
        <taxon>eudicotyledons</taxon>
        <taxon>Gunneridae</taxon>
        <taxon>Pentapetalae</taxon>
        <taxon>rosids</taxon>
        <taxon>malvids</taxon>
        <taxon>Brassicales</taxon>
        <taxon>Brassicaceae</taxon>
        <taxon>Brassiceae</taxon>
        <taxon>Brassica</taxon>
    </lineage>
</organism>
<feature type="region of interest" description="Disordered" evidence="2">
    <location>
        <begin position="663"/>
        <end position="706"/>
    </location>
</feature>
<keyword evidence="5" id="KW-1185">Reference proteome</keyword>
<dbReference type="SMART" id="SM00028">
    <property type="entry name" value="TPR"/>
    <property type="match status" value="7"/>
</dbReference>
<dbReference type="Pfam" id="PF13432">
    <property type="entry name" value="TPR_16"/>
    <property type="match status" value="2"/>
</dbReference>
<dbReference type="InterPro" id="IPR044650">
    <property type="entry name" value="SRFR1-like"/>
</dbReference>
<keyword evidence="3" id="KW-0472">Membrane</keyword>
<feature type="transmembrane region" description="Helical" evidence="3">
    <location>
        <begin position="913"/>
        <end position="940"/>
    </location>
</feature>
<dbReference type="Gene3D" id="1.25.40.10">
    <property type="entry name" value="Tetratricopeptide repeat domain"/>
    <property type="match status" value="3"/>
</dbReference>
<feature type="region of interest" description="Disordered" evidence="2">
    <location>
        <begin position="149"/>
        <end position="177"/>
    </location>
</feature>
<evidence type="ECO:0008006" key="6">
    <source>
        <dbReference type="Google" id="ProtNLM"/>
    </source>
</evidence>
<dbReference type="Proteomes" id="UP000823674">
    <property type="component" value="Chromosome A01"/>
</dbReference>
<feature type="repeat" description="TPR" evidence="1">
    <location>
        <begin position="369"/>
        <end position="402"/>
    </location>
</feature>
<feature type="repeat" description="TPR" evidence="1">
    <location>
        <begin position="301"/>
        <end position="334"/>
    </location>
</feature>
<sequence>METAAASERVELAKHCSSRNWSKAIRVLDSLLAKQCSILDIWLEALLVLEQGYNIALQQTSDVKQLLELDELLNAARPEIDVTLNHLAAETPVSSCATQKIDNCQVPTSMAVSVSGACSNGNTHELGEKSMDASKLSGGASELRNGLAYKEKENVKSGSQINGKPSSNGSDLSETSDRLGDLSVIGNKLSSKSGSVSKQSLTAEARSGGSNETKINNNKCTIARISETHSISVDFRLSRGIAQVNEGNYMKAISIFDKVLKEEPTYPEALIGRGTAYAFQRDLENAIDDFTKAIQSNPAAGEAWKRRGQARAALGEFAEAVEDLTRALELEPKSPDILHERGIINFRSKDFTAAVKDLSICLKQEKDNKSAYTYLGLAFASLGEYTKAEEAHLKSIQLDSNYLEAWLHLAQLDFCKANETSLYLMLFLGFSWQFYQELADHNKALECIDQVLQVDNRVWKAYHLRGLVFHGLGEHRKAIQELSIGLTIESSIECLYLRGSCHHAVGEYREAVKDYDATVDVELDAVEKFVLQCLAFYQKELALYTASKVSSEFFCFDIDGDIDPMFKEYWCKRLHPKDVCEKVYRQPPLRESLKKGKLKKQDLAITKPKANLLRFTDMIGKKIQYFCPGFLPNRRQHRMAGLAVLEIAQKVSKAWRIEWRNSNKGTAKNGKKNRRRERINMLSQNRGGAGCSTSTSSETSTGYASLEDRTTGRSMLSWQDVYSPAVRWRQISEPCDPVVWVNKLSEEFNSGFGSHTPMVLGQAKVIRYFPNYERTLNLAKTIIKEKLCVRSKADKVIDLSKDEKIEEIMRAETCEELHKIVGEDFWVATWCHSTAFEGKRLEGTRITCIKKPGSLGYDFAIRTPCTPARWSDFDEEMTSAWEALCNAYCGENYGSTNLDALETVRDAILRMTYYWYNFMPLARGTAVTGFVVLLGLLLAANMEFTESIPKGLQIDWEAILSVEPDSFVGSVKSWLYPSLKINTSWKDHQEVSSAFSTTGSVVAALSTYND</sequence>
<evidence type="ECO:0000256" key="3">
    <source>
        <dbReference type="SAM" id="Phobius"/>
    </source>
</evidence>
<feature type="repeat" description="TPR" evidence="1">
    <location>
        <begin position="267"/>
        <end position="300"/>
    </location>
</feature>
<keyword evidence="3" id="KW-1133">Transmembrane helix</keyword>
<feature type="region of interest" description="Disordered" evidence="2">
    <location>
        <begin position="190"/>
        <end position="214"/>
    </location>
</feature>
<feature type="compositionally biased region" description="Low complexity" evidence="2">
    <location>
        <begin position="692"/>
        <end position="701"/>
    </location>
</feature>
<feature type="compositionally biased region" description="Polar residues" evidence="2">
    <location>
        <begin position="156"/>
        <end position="173"/>
    </location>
</feature>
<evidence type="ECO:0000313" key="5">
    <source>
        <dbReference type="Proteomes" id="UP000823674"/>
    </source>
</evidence>
<dbReference type="PANTHER" id="PTHR44749">
    <property type="entry name" value="SUPPRESSOR OF RPS4-RLD 1"/>
    <property type="match status" value="1"/>
</dbReference>
<keyword evidence="1" id="KW-0802">TPR repeat</keyword>
<dbReference type="PROSITE" id="PS50005">
    <property type="entry name" value="TPR"/>
    <property type="match status" value="4"/>
</dbReference>
<dbReference type="InterPro" id="IPR019734">
    <property type="entry name" value="TPR_rpt"/>
</dbReference>
<evidence type="ECO:0000313" key="4">
    <source>
        <dbReference type="EMBL" id="KAG5412574.1"/>
    </source>
</evidence>
<comment type="caution">
    <text evidence="4">The sequence shown here is derived from an EMBL/GenBank/DDBJ whole genome shotgun (WGS) entry which is preliminary data.</text>
</comment>
<dbReference type="PROSITE" id="PS50293">
    <property type="entry name" value="TPR_REGION"/>
    <property type="match status" value="1"/>
</dbReference>
<evidence type="ECO:0000256" key="1">
    <source>
        <dbReference type="PROSITE-ProRule" id="PRU00339"/>
    </source>
</evidence>
<dbReference type="PANTHER" id="PTHR44749:SF1">
    <property type="entry name" value="TETRATRICOPEPTIDE-LIKE HELICAL DOMAIN-CONTAINING PROTEIN"/>
    <property type="match status" value="1"/>
</dbReference>
<evidence type="ECO:0000256" key="2">
    <source>
        <dbReference type="SAM" id="MobiDB-lite"/>
    </source>
</evidence>
<feature type="compositionally biased region" description="Low complexity" evidence="2">
    <location>
        <begin position="190"/>
        <end position="200"/>
    </location>
</feature>
<name>A0ABQ7NS76_BRACM</name>
<accession>A0ABQ7NS76</accession>
<dbReference type="InterPro" id="IPR011990">
    <property type="entry name" value="TPR-like_helical_dom_sf"/>
</dbReference>
<protein>
    <recommendedName>
        <fullName evidence="6">Suppressor of RPS4-RLD 1</fullName>
    </recommendedName>
</protein>
<keyword evidence="3" id="KW-0812">Transmembrane</keyword>
<reference evidence="4 5" key="1">
    <citation type="submission" date="2021-03" db="EMBL/GenBank/DDBJ databases">
        <authorList>
            <person name="King G.J."/>
            <person name="Bancroft I."/>
            <person name="Baten A."/>
            <person name="Bloomfield J."/>
            <person name="Borpatragohain P."/>
            <person name="He Z."/>
            <person name="Irish N."/>
            <person name="Irwin J."/>
            <person name="Liu K."/>
            <person name="Mauleon R.P."/>
            <person name="Moore J."/>
            <person name="Morris R."/>
            <person name="Ostergaard L."/>
            <person name="Wang B."/>
            <person name="Wells R."/>
        </authorList>
    </citation>
    <scope>NUCLEOTIDE SEQUENCE [LARGE SCALE GENOMIC DNA]</scope>
    <source>
        <strain evidence="4">R-o-18</strain>
        <tissue evidence="4">Leaf</tissue>
    </source>
</reference>
<gene>
    <name evidence="4" type="primary">A01p001630.1_BraROA</name>
    <name evidence="4" type="ORF">IGI04_000141</name>
</gene>
<dbReference type="SUPFAM" id="SSF48452">
    <property type="entry name" value="TPR-like"/>
    <property type="match status" value="2"/>
</dbReference>
<feature type="repeat" description="TPR" evidence="1">
    <location>
        <begin position="233"/>
        <end position="266"/>
    </location>
</feature>